<dbReference type="HOGENOM" id="CLU_854503_0_0_7"/>
<name>C0QMS6_DESAH</name>
<evidence type="ECO:0000313" key="3">
    <source>
        <dbReference type="Proteomes" id="UP000000442"/>
    </source>
</evidence>
<evidence type="ECO:0000313" key="2">
    <source>
        <dbReference type="EMBL" id="ACN18070.1"/>
    </source>
</evidence>
<dbReference type="EMBL" id="CP001088">
    <property type="protein sequence ID" value="ACN18070.1"/>
    <property type="molecule type" value="Genomic_DNA"/>
</dbReference>
<dbReference type="RefSeq" id="WP_012663359.1">
    <property type="nucleotide sequence ID" value="NC_012109.1"/>
</dbReference>
<keyword evidence="3" id="KW-1185">Reference proteome</keyword>
<dbReference type="AlphaFoldDB" id="C0QMS6"/>
<evidence type="ECO:0000256" key="1">
    <source>
        <dbReference type="SAM" id="Coils"/>
    </source>
</evidence>
<keyword evidence="1" id="KW-0175">Coiled coil</keyword>
<protein>
    <submittedName>
        <fullName evidence="2">ATPase</fullName>
    </submittedName>
</protein>
<accession>C0QMS6</accession>
<dbReference type="Gene3D" id="1.20.5.340">
    <property type="match status" value="1"/>
</dbReference>
<keyword evidence="2" id="KW-0614">Plasmid</keyword>
<sequence>MAKETLGLKLDSQIVSKFKELQNTAGGTAQDFVEMLLATHIQTQIDEDTASPIYKEQIKVRQAFAQAERVANAFLELSAADKIAAEEQARDAIKAAQEKVVELNANIKMDAEQIKNLQEENKALFKQIAGLEETAESLAVVKQGFEDQRNALETKVADLTEKLAGVSDENIAFRKTIDTLKEELQKVSNEYEKAKTDYQISLKDLELDCQNRIHGLESKLNKDCEIKIQKQLSGTKQEIEQLRVEYEEKVKTAVQGQKEIADSRIAEIQSQLTLAIQKTDQLRIEHEEKIKAAVEAERVSADDRLNKIMGMFSLASEKSNKSVKE</sequence>
<dbReference type="Proteomes" id="UP000000442">
    <property type="component" value="Plasmid pHRM2a"/>
</dbReference>
<reference evidence="2 3" key="1">
    <citation type="journal article" date="2009" name="Environ. Microbiol.">
        <title>Genome sequence of Desulfobacterium autotrophicum HRM2, a marine sulfate reducer oxidizing organic carbon completely to carbon dioxide.</title>
        <authorList>
            <person name="Strittmatter A.W."/>
            <person name="Liesegang H."/>
            <person name="Rabus R."/>
            <person name="Decker I."/>
            <person name="Amann J."/>
            <person name="Andres S."/>
            <person name="Henne A."/>
            <person name="Fricke W.F."/>
            <person name="Martinez-Arias R."/>
            <person name="Bartels D."/>
            <person name="Goesmann A."/>
            <person name="Krause L."/>
            <person name="Puehler A."/>
            <person name="Klenk H.P."/>
            <person name="Richter M."/>
            <person name="Schuler M."/>
            <person name="Gloeckner F.O."/>
            <person name="Meyerdierks A."/>
            <person name="Gottschalk G."/>
            <person name="Amann R."/>
        </authorList>
    </citation>
    <scope>NUCLEOTIDE SEQUENCE [LARGE SCALE GENOMIC DNA]</scope>
    <source>
        <strain evidence="3">ATCC 43914 / DSM 3382 / HRM2</strain>
        <plasmid evidence="3">Plasmid pHRM2a</plasmid>
    </source>
</reference>
<feature type="coiled-coil region" evidence="1">
    <location>
        <begin position="86"/>
        <end position="197"/>
    </location>
</feature>
<dbReference type="KEGG" id="dat:HRM2_p00760"/>
<geneLocation type="plasmid" evidence="2 3">
    <name>pHRM2a</name>
</geneLocation>
<gene>
    <name evidence="2" type="ORF">HRM2_p00760</name>
</gene>
<proteinExistence type="predicted"/>
<organism evidence="2 3">
    <name type="scientific">Desulforapulum autotrophicum (strain ATCC 43914 / DSM 3382 / VKM B-1955 / HRM2)</name>
    <name type="common">Desulfobacterium autotrophicum</name>
    <dbReference type="NCBI Taxonomy" id="177437"/>
    <lineage>
        <taxon>Bacteria</taxon>
        <taxon>Pseudomonadati</taxon>
        <taxon>Thermodesulfobacteriota</taxon>
        <taxon>Desulfobacteria</taxon>
        <taxon>Desulfobacterales</taxon>
        <taxon>Desulfobacteraceae</taxon>
        <taxon>Desulforapulum</taxon>
    </lineage>
</organism>